<proteinExistence type="predicted"/>
<evidence type="ECO:0000256" key="1">
    <source>
        <dbReference type="ARBA" id="ARBA00004477"/>
    </source>
</evidence>
<evidence type="ECO:0000256" key="4">
    <source>
        <dbReference type="ARBA" id="ARBA00022989"/>
    </source>
</evidence>
<keyword evidence="4 8" id="KW-1133">Transmembrane helix</keyword>
<accession>A0A9P4LZC3</accession>
<dbReference type="CDD" id="cd23995">
    <property type="entry name" value="Seipin_BSCL2_like"/>
    <property type="match status" value="1"/>
</dbReference>
<keyword evidence="5" id="KW-0443">Lipid metabolism</keyword>
<name>A0A9P4LZC3_9PEZI</name>
<comment type="subcellular location">
    <subcellularLocation>
        <location evidence="1">Endoplasmic reticulum membrane</location>
        <topology evidence="1">Multi-pass membrane protein</topology>
    </subcellularLocation>
</comment>
<dbReference type="GO" id="GO:0140042">
    <property type="term" value="P:lipid droplet formation"/>
    <property type="evidence" value="ECO:0007669"/>
    <property type="project" value="UniProtKB-ARBA"/>
</dbReference>
<dbReference type="EMBL" id="ML978723">
    <property type="protein sequence ID" value="KAF2086803.1"/>
    <property type="molecule type" value="Genomic_DNA"/>
</dbReference>
<protein>
    <recommendedName>
        <fullName evidence="11">Adipose-regulatory protein-domain-containing protein</fullName>
    </recommendedName>
</protein>
<sequence length="388" mass="43437">LTKLGQDHALKPLRALNSKTAKRAYITSSLILLGSLILAGIAVTAYALFYYTYIPTRGFSLPVHLQFSPSHDHHPYGLASISDQLVSAQPYDVRVIINLPRTPANRDAGNFMLDLRLLGPSGTSVLGTASGPEVLAQERRPAILTYYSPVVDHLNKGLELPWYMLGWRHEAETLDVPMMESIQFDKGWRNVPQQLRLEIQSIGRMQVYAARIVFTAKLQGLRYIMYNYRVISFITFTLIFWAVELTFMMLAWFALTTMFSSPTTQPKGEPGETSSHAVKKEEDAEADSGPDYSDSSRTFPTYGRQPPLRYTSPRVKEEEDQEAILASTDVLPLEADDEDEDADFVLDDAGRPSERDSGLGTSMESGTDRRASVRKRRSILFSSGSRDL</sequence>
<evidence type="ECO:0000256" key="8">
    <source>
        <dbReference type="SAM" id="Phobius"/>
    </source>
</evidence>
<dbReference type="OrthoDB" id="3990054at2759"/>
<feature type="transmembrane region" description="Helical" evidence="8">
    <location>
        <begin position="230"/>
        <end position="255"/>
    </location>
</feature>
<keyword evidence="2 8" id="KW-0812">Transmembrane</keyword>
<evidence type="ECO:0000313" key="10">
    <source>
        <dbReference type="Proteomes" id="UP000799776"/>
    </source>
</evidence>
<evidence type="ECO:0000256" key="6">
    <source>
        <dbReference type="ARBA" id="ARBA00023136"/>
    </source>
</evidence>
<evidence type="ECO:0008006" key="11">
    <source>
        <dbReference type="Google" id="ProtNLM"/>
    </source>
</evidence>
<dbReference type="GO" id="GO:0005789">
    <property type="term" value="C:endoplasmic reticulum membrane"/>
    <property type="evidence" value="ECO:0007669"/>
    <property type="project" value="UniProtKB-SubCell"/>
</dbReference>
<dbReference type="InterPro" id="IPR009617">
    <property type="entry name" value="Seipin"/>
</dbReference>
<keyword evidence="3" id="KW-0256">Endoplasmic reticulum</keyword>
<evidence type="ECO:0000256" key="3">
    <source>
        <dbReference type="ARBA" id="ARBA00022824"/>
    </source>
</evidence>
<feature type="compositionally biased region" description="Basic and acidic residues" evidence="7">
    <location>
        <begin position="348"/>
        <end position="357"/>
    </location>
</feature>
<dbReference type="GO" id="GO:0006629">
    <property type="term" value="P:lipid metabolic process"/>
    <property type="evidence" value="ECO:0007669"/>
    <property type="project" value="UniProtKB-KW"/>
</dbReference>
<gene>
    <name evidence="9" type="ORF">K490DRAFT_43655</name>
</gene>
<feature type="compositionally biased region" description="Acidic residues" evidence="7">
    <location>
        <begin position="334"/>
        <end position="346"/>
    </location>
</feature>
<feature type="compositionally biased region" description="Polar residues" evidence="7">
    <location>
        <begin position="262"/>
        <end position="276"/>
    </location>
</feature>
<keyword evidence="6 8" id="KW-0472">Membrane</keyword>
<feature type="region of interest" description="Disordered" evidence="7">
    <location>
        <begin position="262"/>
        <end position="388"/>
    </location>
</feature>
<organism evidence="9 10">
    <name type="scientific">Saccharata proteae CBS 121410</name>
    <dbReference type="NCBI Taxonomy" id="1314787"/>
    <lineage>
        <taxon>Eukaryota</taxon>
        <taxon>Fungi</taxon>
        <taxon>Dikarya</taxon>
        <taxon>Ascomycota</taxon>
        <taxon>Pezizomycotina</taxon>
        <taxon>Dothideomycetes</taxon>
        <taxon>Dothideomycetes incertae sedis</taxon>
        <taxon>Botryosphaeriales</taxon>
        <taxon>Saccharataceae</taxon>
        <taxon>Saccharata</taxon>
    </lineage>
</organism>
<dbReference type="Pfam" id="PF06775">
    <property type="entry name" value="Seipin"/>
    <property type="match status" value="1"/>
</dbReference>
<dbReference type="AlphaFoldDB" id="A0A9P4LZC3"/>
<evidence type="ECO:0000256" key="2">
    <source>
        <dbReference type="ARBA" id="ARBA00022692"/>
    </source>
</evidence>
<dbReference type="PANTHER" id="PTHR21212">
    <property type="entry name" value="BERNARDINELLI-SEIP CONGENITAL LIPODYSTROPHY 2 HOMOLOG BSCL2 PROTEIN"/>
    <property type="match status" value="1"/>
</dbReference>
<evidence type="ECO:0000313" key="9">
    <source>
        <dbReference type="EMBL" id="KAF2086803.1"/>
    </source>
</evidence>
<evidence type="ECO:0000256" key="5">
    <source>
        <dbReference type="ARBA" id="ARBA00023098"/>
    </source>
</evidence>
<evidence type="ECO:0000256" key="7">
    <source>
        <dbReference type="SAM" id="MobiDB-lite"/>
    </source>
</evidence>
<feature type="non-terminal residue" evidence="9">
    <location>
        <position position="1"/>
    </location>
</feature>
<reference evidence="9" key="1">
    <citation type="journal article" date="2020" name="Stud. Mycol.">
        <title>101 Dothideomycetes genomes: a test case for predicting lifestyles and emergence of pathogens.</title>
        <authorList>
            <person name="Haridas S."/>
            <person name="Albert R."/>
            <person name="Binder M."/>
            <person name="Bloem J."/>
            <person name="Labutti K."/>
            <person name="Salamov A."/>
            <person name="Andreopoulos B."/>
            <person name="Baker S."/>
            <person name="Barry K."/>
            <person name="Bills G."/>
            <person name="Bluhm B."/>
            <person name="Cannon C."/>
            <person name="Castanera R."/>
            <person name="Culley D."/>
            <person name="Daum C."/>
            <person name="Ezra D."/>
            <person name="Gonzalez J."/>
            <person name="Henrissat B."/>
            <person name="Kuo A."/>
            <person name="Liang C."/>
            <person name="Lipzen A."/>
            <person name="Lutzoni F."/>
            <person name="Magnuson J."/>
            <person name="Mondo S."/>
            <person name="Nolan M."/>
            <person name="Ohm R."/>
            <person name="Pangilinan J."/>
            <person name="Park H.-J."/>
            <person name="Ramirez L."/>
            <person name="Alfaro M."/>
            <person name="Sun H."/>
            <person name="Tritt A."/>
            <person name="Yoshinaga Y."/>
            <person name="Zwiers L.-H."/>
            <person name="Turgeon B."/>
            <person name="Goodwin S."/>
            <person name="Spatafora J."/>
            <person name="Crous P."/>
            <person name="Grigoriev I."/>
        </authorList>
    </citation>
    <scope>NUCLEOTIDE SEQUENCE</scope>
    <source>
        <strain evidence="9">CBS 121410</strain>
    </source>
</reference>
<comment type="caution">
    <text evidence="9">The sequence shown here is derived from an EMBL/GenBank/DDBJ whole genome shotgun (WGS) entry which is preliminary data.</text>
</comment>
<dbReference type="PANTHER" id="PTHR21212:SF0">
    <property type="entry name" value="SEIPIN"/>
    <property type="match status" value="1"/>
</dbReference>
<keyword evidence="10" id="KW-1185">Reference proteome</keyword>
<dbReference type="Proteomes" id="UP000799776">
    <property type="component" value="Unassembled WGS sequence"/>
</dbReference>
<feature type="transmembrane region" description="Helical" evidence="8">
    <location>
        <begin position="24"/>
        <end position="51"/>
    </location>
</feature>